<reference evidence="1" key="1">
    <citation type="journal article" date="2013" name="BMC Genomics">
        <title>Unscrambling butterfly oogenesis.</title>
        <authorList>
            <person name="Carter J.M."/>
            <person name="Baker S.C."/>
            <person name="Pink R."/>
            <person name="Carter D.R."/>
            <person name="Collins A."/>
            <person name="Tomlin J."/>
            <person name="Gibbs M."/>
            <person name="Breuker C.J."/>
        </authorList>
    </citation>
    <scope>NUCLEOTIDE SEQUENCE</scope>
    <source>
        <tissue evidence="1">Ovary</tissue>
    </source>
</reference>
<accession>S4PK43</accession>
<feature type="non-terminal residue" evidence="1">
    <location>
        <position position="67"/>
    </location>
</feature>
<sequence length="67" mass="7032">MICGSGLGGEREGCRSSDFLTGLLSYGSFTSGLGAKLKSAEVPEPNISEPRSTRSVVTACWEKCEST</sequence>
<name>S4PK43_9NEOP</name>
<reference evidence="1" key="2">
    <citation type="submission" date="2013-05" db="EMBL/GenBank/DDBJ databases">
        <authorList>
            <person name="Carter J.-M."/>
            <person name="Baker S.C."/>
            <person name="Pink R."/>
            <person name="Carter D.R.F."/>
            <person name="Collins A."/>
            <person name="Tomlin J."/>
            <person name="Gibbs M."/>
            <person name="Breuker C.J."/>
        </authorList>
    </citation>
    <scope>NUCLEOTIDE SEQUENCE</scope>
    <source>
        <tissue evidence="1">Ovary</tissue>
    </source>
</reference>
<evidence type="ECO:0000313" key="1">
    <source>
        <dbReference type="EMBL" id="JAA90203.1"/>
    </source>
</evidence>
<dbReference type="EMBL" id="GAIX01002357">
    <property type="protein sequence ID" value="JAA90203.1"/>
    <property type="molecule type" value="Transcribed_RNA"/>
</dbReference>
<proteinExistence type="predicted"/>
<organism evidence="1">
    <name type="scientific">Pararge aegeria</name>
    <name type="common">speckled wood butterfly</name>
    <dbReference type="NCBI Taxonomy" id="116150"/>
    <lineage>
        <taxon>Eukaryota</taxon>
        <taxon>Metazoa</taxon>
        <taxon>Ecdysozoa</taxon>
        <taxon>Arthropoda</taxon>
        <taxon>Hexapoda</taxon>
        <taxon>Insecta</taxon>
        <taxon>Pterygota</taxon>
        <taxon>Neoptera</taxon>
        <taxon>Endopterygota</taxon>
        <taxon>Lepidoptera</taxon>
        <taxon>Glossata</taxon>
        <taxon>Ditrysia</taxon>
        <taxon>Papilionoidea</taxon>
        <taxon>Nymphalidae</taxon>
        <taxon>Satyrinae</taxon>
        <taxon>Satyrini</taxon>
        <taxon>Parargina</taxon>
        <taxon>Pararge</taxon>
    </lineage>
</organism>
<protein>
    <submittedName>
        <fullName evidence="1">Uncharacterized protein</fullName>
    </submittedName>
</protein>
<dbReference type="AlphaFoldDB" id="S4PK43"/>